<sequence>MLHTQVPKAYWNFALSTTCYLINRLPSPILHNVTPFSLMFPSTPAFSLTPRIFGCTCYVHILGPSMDKVDPRAAKHIFVGYSRTQKGYVCYSPATCKVPVSADVTFRKNLPFFSAPDPTPLSTSHPPPPVLRPVIPVTTPLPKIPDRAPTLSKPSLIHAYTRRHPGFCPNAVGFDLCRSASCCSGTRINRSSHDELCLDYEETFSPVAKLNTVRVLLSVAVHRHWPLHQLDIKNVFLNGDLQETVYMRQPPGFETTGESRVRHLKKSIYGLKQSPRACFDRFSKAVQEVDFTQSSAYFSLFTRHRATGTVLLLVYVDDILIIGDDSKGIQAVKQHLSSVFQTKDLGHLRYFLGLEVARRSDGLALSQRKYCLDLLQDAGYSGCKPTATPMDSNHKLCAHASDTDLPLQNPEYYQRLVGKLIYLTVTRADISFAVGVVSRFMHAPRISHLQAVERILRYLKTALGQGLVYKTASSIPTLVAYSDADYAGSLDDR</sequence>
<dbReference type="EMBL" id="JBBWWQ010000005">
    <property type="protein sequence ID" value="KAK8946678.1"/>
    <property type="molecule type" value="Genomic_DNA"/>
</dbReference>
<dbReference type="InterPro" id="IPR057670">
    <property type="entry name" value="SH3_retrovirus"/>
</dbReference>
<evidence type="ECO:0000259" key="2">
    <source>
        <dbReference type="Pfam" id="PF25597"/>
    </source>
</evidence>
<evidence type="ECO:0000313" key="3">
    <source>
        <dbReference type="EMBL" id="KAK8946678.1"/>
    </source>
</evidence>
<evidence type="ECO:0000259" key="1">
    <source>
        <dbReference type="Pfam" id="PF07727"/>
    </source>
</evidence>
<proteinExistence type="predicted"/>
<dbReference type="PANTHER" id="PTHR11439:SF470">
    <property type="entry name" value="CYSTEINE-RICH RLK (RECEPTOR-LIKE PROTEIN KINASE) 8"/>
    <property type="match status" value="1"/>
</dbReference>
<dbReference type="SUPFAM" id="SSF56672">
    <property type="entry name" value="DNA/RNA polymerases"/>
    <property type="match status" value="1"/>
</dbReference>
<comment type="caution">
    <text evidence="3">The sequence shown here is derived from an EMBL/GenBank/DDBJ whole genome shotgun (WGS) entry which is preliminary data.</text>
</comment>
<evidence type="ECO:0000313" key="4">
    <source>
        <dbReference type="Proteomes" id="UP001418222"/>
    </source>
</evidence>
<evidence type="ECO:0008006" key="5">
    <source>
        <dbReference type="Google" id="ProtNLM"/>
    </source>
</evidence>
<dbReference type="InterPro" id="IPR013103">
    <property type="entry name" value="RVT_2"/>
</dbReference>
<dbReference type="Pfam" id="PF25597">
    <property type="entry name" value="SH3_retrovirus"/>
    <property type="match status" value="1"/>
</dbReference>
<dbReference type="Pfam" id="PF07727">
    <property type="entry name" value="RVT_2"/>
    <property type="match status" value="1"/>
</dbReference>
<reference evidence="3 4" key="1">
    <citation type="journal article" date="2022" name="Nat. Plants">
        <title>Genomes of leafy and leafless Platanthera orchids illuminate the evolution of mycoheterotrophy.</title>
        <authorList>
            <person name="Li M.H."/>
            <person name="Liu K.W."/>
            <person name="Li Z."/>
            <person name="Lu H.C."/>
            <person name="Ye Q.L."/>
            <person name="Zhang D."/>
            <person name="Wang J.Y."/>
            <person name="Li Y.F."/>
            <person name="Zhong Z.M."/>
            <person name="Liu X."/>
            <person name="Yu X."/>
            <person name="Liu D.K."/>
            <person name="Tu X.D."/>
            <person name="Liu B."/>
            <person name="Hao Y."/>
            <person name="Liao X.Y."/>
            <person name="Jiang Y.T."/>
            <person name="Sun W.H."/>
            <person name="Chen J."/>
            <person name="Chen Y.Q."/>
            <person name="Ai Y."/>
            <person name="Zhai J.W."/>
            <person name="Wu S.S."/>
            <person name="Zhou Z."/>
            <person name="Hsiao Y.Y."/>
            <person name="Wu W.L."/>
            <person name="Chen Y.Y."/>
            <person name="Lin Y.F."/>
            <person name="Hsu J.L."/>
            <person name="Li C.Y."/>
            <person name="Wang Z.W."/>
            <person name="Zhao X."/>
            <person name="Zhong W.Y."/>
            <person name="Ma X.K."/>
            <person name="Ma L."/>
            <person name="Huang J."/>
            <person name="Chen G.Z."/>
            <person name="Huang M.Z."/>
            <person name="Huang L."/>
            <person name="Peng D.H."/>
            <person name="Luo Y.B."/>
            <person name="Zou S.Q."/>
            <person name="Chen S.P."/>
            <person name="Lan S."/>
            <person name="Tsai W.C."/>
            <person name="Van de Peer Y."/>
            <person name="Liu Z.J."/>
        </authorList>
    </citation>
    <scope>NUCLEOTIDE SEQUENCE [LARGE SCALE GENOMIC DNA]</scope>
    <source>
        <strain evidence="3">Lor287</strain>
    </source>
</reference>
<protein>
    <recommendedName>
        <fullName evidence="5">Reverse transcriptase Ty1/copia-type domain-containing protein</fullName>
    </recommendedName>
</protein>
<name>A0AAP0BPH2_9ASPA</name>
<dbReference type="AlphaFoldDB" id="A0AAP0BPH2"/>
<feature type="domain" description="Reverse transcriptase Ty1/copia-type" evidence="1">
    <location>
        <begin position="198"/>
        <end position="390"/>
    </location>
</feature>
<feature type="domain" description="Retroviral polymerase SH3-like" evidence="2">
    <location>
        <begin position="55"/>
        <end position="115"/>
    </location>
</feature>
<organism evidence="3 4">
    <name type="scientific">Platanthera zijinensis</name>
    <dbReference type="NCBI Taxonomy" id="2320716"/>
    <lineage>
        <taxon>Eukaryota</taxon>
        <taxon>Viridiplantae</taxon>
        <taxon>Streptophyta</taxon>
        <taxon>Embryophyta</taxon>
        <taxon>Tracheophyta</taxon>
        <taxon>Spermatophyta</taxon>
        <taxon>Magnoliopsida</taxon>
        <taxon>Liliopsida</taxon>
        <taxon>Asparagales</taxon>
        <taxon>Orchidaceae</taxon>
        <taxon>Orchidoideae</taxon>
        <taxon>Orchideae</taxon>
        <taxon>Orchidinae</taxon>
        <taxon>Platanthera</taxon>
    </lineage>
</organism>
<gene>
    <name evidence="3" type="ORF">KSP39_PZI006528</name>
</gene>
<dbReference type="InterPro" id="IPR043502">
    <property type="entry name" value="DNA/RNA_pol_sf"/>
</dbReference>
<accession>A0AAP0BPH2</accession>
<dbReference type="Proteomes" id="UP001418222">
    <property type="component" value="Unassembled WGS sequence"/>
</dbReference>
<keyword evidence="4" id="KW-1185">Reference proteome</keyword>
<dbReference type="PANTHER" id="PTHR11439">
    <property type="entry name" value="GAG-POL-RELATED RETROTRANSPOSON"/>
    <property type="match status" value="1"/>
</dbReference>